<dbReference type="InterPro" id="IPR052435">
    <property type="entry name" value="YY1-Transcr_Regul"/>
</dbReference>
<dbReference type="PaxDb" id="8022-A0A060WK13"/>
<evidence type="ECO:0000313" key="5">
    <source>
        <dbReference type="Proteomes" id="UP000193380"/>
    </source>
</evidence>
<proteinExistence type="predicted"/>
<evidence type="ECO:0000256" key="1">
    <source>
        <dbReference type="ARBA" id="ARBA00023015"/>
    </source>
</evidence>
<dbReference type="EMBL" id="FR904587">
    <property type="protein sequence ID" value="CDQ67512.1"/>
    <property type="molecule type" value="Genomic_DNA"/>
</dbReference>
<name>A0A060WK13_ONCMY</name>
<dbReference type="PANTHER" id="PTHR16088:SF3">
    <property type="entry name" value="GON-4-LIKE PROTEIN"/>
    <property type="match status" value="1"/>
</dbReference>
<keyword evidence="1" id="KW-0805">Transcription regulation</keyword>
<gene>
    <name evidence="4" type="ORF">GSONMT00011027001</name>
</gene>
<dbReference type="Proteomes" id="UP000193380">
    <property type="component" value="Unassembled WGS sequence"/>
</dbReference>
<dbReference type="AlphaFoldDB" id="A0A060WK13"/>
<accession>A0A060WK13</accession>
<evidence type="ECO:0000313" key="4">
    <source>
        <dbReference type="EMBL" id="CDQ67512.1"/>
    </source>
</evidence>
<dbReference type="GO" id="GO:0005634">
    <property type="term" value="C:nucleus"/>
    <property type="evidence" value="ECO:0007669"/>
    <property type="project" value="TreeGrafter"/>
</dbReference>
<reference evidence="4" key="1">
    <citation type="journal article" date="2014" name="Nat. Commun.">
        <title>The rainbow trout genome provides novel insights into evolution after whole-genome duplication in vertebrates.</title>
        <authorList>
            <person name="Berthelot C."/>
            <person name="Brunet F."/>
            <person name="Chalopin D."/>
            <person name="Juanchich A."/>
            <person name="Bernard M."/>
            <person name="Noel B."/>
            <person name="Bento P."/>
            <person name="Da Silva C."/>
            <person name="Labadie K."/>
            <person name="Alberti A."/>
            <person name="Aury J.M."/>
            <person name="Louis A."/>
            <person name="Dehais P."/>
            <person name="Bardou P."/>
            <person name="Montfort J."/>
            <person name="Klopp C."/>
            <person name="Cabau C."/>
            <person name="Gaspin C."/>
            <person name="Thorgaard G.H."/>
            <person name="Boussaha M."/>
            <person name="Quillet E."/>
            <person name="Guyomard R."/>
            <person name="Galiana D."/>
            <person name="Bobe J."/>
            <person name="Volff J.N."/>
            <person name="Genet C."/>
            <person name="Wincker P."/>
            <person name="Jaillon O."/>
            <person name="Roest Crollius H."/>
            <person name="Guiguen Y."/>
        </authorList>
    </citation>
    <scope>NUCLEOTIDE SEQUENCE [LARGE SCALE GENOMIC DNA]</scope>
</reference>
<dbReference type="GO" id="GO:0006355">
    <property type="term" value="P:regulation of DNA-templated transcription"/>
    <property type="evidence" value="ECO:0007669"/>
    <property type="project" value="TreeGrafter"/>
</dbReference>
<sequence>MTKAAIQEMQDLALFEPKMTRSRLKEGVEKGVSIPTWNISPIKRALEVKPPQFVDIPLEDEDDSSDEEYCLDKEDENAEEVKKSFISAPLVNKFCSISQKGVLCDYDVMPVTLSFWSDVDIAGSSPCCARGARPRTPGHSECEEDRFDSPRQVTHCTSAFGLCLKVIEMIGGKIMLLLFKFLVTGTVKCLS</sequence>
<dbReference type="STRING" id="8022.A0A060WK13"/>
<dbReference type="PANTHER" id="PTHR16088">
    <property type="entry name" value="YY1 ASSOCIATED PROTEIN-RELATED"/>
    <property type="match status" value="1"/>
</dbReference>
<evidence type="ECO:0000256" key="3">
    <source>
        <dbReference type="ARBA" id="ARBA00023242"/>
    </source>
</evidence>
<keyword evidence="2" id="KW-0804">Transcription</keyword>
<dbReference type="GO" id="GO:0003712">
    <property type="term" value="F:transcription coregulator activity"/>
    <property type="evidence" value="ECO:0007669"/>
    <property type="project" value="TreeGrafter"/>
</dbReference>
<keyword evidence="3" id="KW-0539">Nucleus</keyword>
<reference evidence="4" key="2">
    <citation type="submission" date="2014-03" db="EMBL/GenBank/DDBJ databases">
        <authorList>
            <person name="Genoscope - CEA"/>
        </authorList>
    </citation>
    <scope>NUCLEOTIDE SEQUENCE</scope>
</reference>
<protein>
    <submittedName>
        <fullName evidence="4">Uncharacterized protein</fullName>
    </submittedName>
</protein>
<evidence type="ECO:0000256" key="2">
    <source>
        <dbReference type="ARBA" id="ARBA00023163"/>
    </source>
</evidence>
<organism evidence="4 5">
    <name type="scientific">Oncorhynchus mykiss</name>
    <name type="common">Rainbow trout</name>
    <name type="synonym">Salmo gairdneri</name>
    <dbReference type="NCBI Taxonomy" id="8022"/>
    <lineage>
        <taxon>Eukaryota</taxon>
        <taxon>Metazoa</taxon>
        <taxon>Chordata</taxon>
        <taxon>Craniata</taxon>
        <taxon>Vertebrata</taxon>
        <taxon>Euteleostomi</taxon>
        <taxon>Actinopterygii</taxon>
        <taxon>Neopterygii</taxon>
        <taxon>Teleostei</taxon>
        <taxon>Protacanthopterygii</taxon>
        <taxon>Salmoniformes</taxon>
        <taxon>Salmonidae</taxon>
        <taxon>Salmoninae</taxon>
        <taxon>Oncorhynchus</taxon>
    </lineage>
</organism>